<dbReference type="InterPro" id="IPR050716">
    <property type="entry name" value="MAGUK"/>
</dbReference>
<dbReference type="Pfam" id="PF02828">
    <property type="entry name" value="L27"/>
    <property type="match status" value="1"/>
</dbReference>
<accession>A0ABV0QRA6</accession>
<dbReference type="InterPro" id="IPR036892">
    <property type="entry name" value="L27_dom_sf"/>
</dbReference>
<dbReference type="InterPro" id="IPR004172">
    <property type="entry name" value="L27_dom"/>
</dbReference>
<dbReference type="SUPFAM" id="SSF101288">
    <property type="entry name" value="L27 domain"/>
    <property type="match status" value="1"/>
</dbReference>
<dbReference type="Gene3D" id="1.10.287.650">
    <property type="entry name" value="L27 domain"/>
    <property type="match status" value="1"/>
</dbReference>
<dbReference type="InterPro" id="IPR014775">
    <property type="entry name" value="L27_C"/>
</dbReference>
<name>A0ABV0QRA6_9TELE</name>
<evidence type="ECO:0000259" key="1">
    <source>
        <dbReference type="PROSITE" id="PS51022"/>
    </source>
</evidence>
<reference evidence="2 3" key="1">
    <citation type="submission" date="2021-06" db="EMBL/GenBank/DDBJ databases">
        <authorList>
            <person name="Palmer J.M."/>
        </authorList>
    </citation>
    <scope>NUCLEOTIDE SEQUENCE [LARGE SCALE GENOMIC DNA]</scope>
    <source>
        <strain evidence="2 3">XC_2019</strain>
        <tissue evidence="2">Muscle</tissue>
    </source>
</reference>
<evidence type="ECO:0000313" key="3">
    <source>
        <dbReference type="Proteomes" id="UP001434883"/>
    </source>
</evidence>
<feature type="domain" description="L27" evidence="1">
    <location>
        <begin position="73"/>
        <end position="128"/>
    </location>
</feature>
<dbReference type="EMBL" id="JAHRIN010019316">
    <property type="protein sequence ID" value="MEQ2198362.1"/>
    <property type="molecule type" value="Genomic_DNA"/>
</dbReference>
<evidence type="ECO:0000313" key="2">
    <source>
        <dbReference type="EMBL" id="MEQ2198362.1"/>
    </source>
</evidence>
<feature type="non-terminal residue" evidence="2">
    <location>
        <position position="1"/>
    </location>
</feature>
<protein>
    <recommendedName>
        <fullName evidence="1">L27 domain-containing protein</fullName>
    </recommendedName>
</protein>
<keyword evidence="3" id="KW-1185">Reference proteome</keyword>
<organism evidence="2 3">
    <name type="scientific">Xenoophorus captivus</name>
    <dbReference type="NCBI Taxonomy" id="1517983"/>
    <lineage>
        <taxon>Eukaryota</taxon>
        <taxon>Metazoa</taxon>
        <taxon>Chordata</taxon>
        <taxon>Craniata</taxon>
        <taxon>Vertebrata</taxon>
        <taxon>Euteleostomi</taxon>
        <taxon>Actinopterygii</taxon>
        <taxon>Neopterygii</taxon>
        <taxon>Teleostei</taxon>
        <taxon>Neoteleostei</taxon>
        <taxon>Acanthomorphata</taxon>
        <taxon>Ovalentaria</taxon>
        <taxon>Atherinomorphae</taxon>
        <taxon>Cyprinodontiformes</taxon>
        <taxon>Goodeidae</taxon>
        <taxon>Xenoophorus</taxon>
    </lineage>
</organism>
<comment type="caution">
    <text evidence="2">The sequence shown here is derived from an EMBL/GenBank/DDBJ whole genome shotgun (WGS) entry which is preliminary data.</text>
</comment>
<gene>
    <name evidence="2" type="ORF">XENOCAPTIV_011818</name>
</gene>
<proteinExistence type="predicted"/>
<dbReference type="SMART" id="SM00569">
    <property type="entry name" value="L27"/>
    <property type="match status" value="2"/>
</dbReference>
<dbReference type="Proteomes" id="UP001434883">
    <property type="component" value="Unassembled WGS sequence"/>
</dbReference>
<dbReference type="PROSITE" id="PS51022">
    <property type="entry name" value="L27"/>
    <property type="match status" value="1"/>
</dbReference>
<sequence length="173" mass="19607">LHQILSDVIEEVRCSISQEIDGADILHSLLTAPWLQSLLKVRIHNLLQNGWYFSNYLLFSGVRMSSKVSDRIAGSNSGLCFRTLTSDIRSLQCCSEEAKELYRLLQQPHMQALLSAHDTVAQKDYEPVLPPMPDELPDEEEATRIVCLVKNKQPLVSCSFNLMEFQNVVFVKA</sequence>
<dbReference type="PANTHER" id="PTHR23122">
    <property type="entry name" value="MEMBRANE-ASSOCIATED GUANYLATE KINASE MAGUK"/>
    <property type="match status" value="1"/>
</dbReference>